<dbReference type="InterPro" id="IPR040350">
    <property type="entry name" value="TMEM272"/>
</dbReference>
<dbReference type="PANTHER" id="PTHR33444:SF2">
    <property type="entry name" value="MARVEL DOMAIN-CONTAINING PROTEIN"/>
    <property type="match status" value="1"/>
</dbReference>
<sequence length="172" mass="19486">MSNIYSEAKALASNLVICVIPVAKIIIGAIYRNDCPRQHYIPIYLIVEGVFSLVLAVLSCQPPEDGTPKLLSRVCTIWNTLIYLFLFCWFIAGNVWIYSIYEPNYIKNAKRAGPYCDRTLYLFAFWITTLVHILGSLYLVGCFLLSCYVCCLTDNADDDVERQQQTNEGTAC</sequence>
<reference evidence="2 3" key="1">
    <citation type="journal article" date="2024" name="Genome Biol. Evol.">
        <title>Chromosome-level genome assembly of the viviparous eelpout Zoarces viviparus.</title>
        <authorList>
            <person name="Fuhrmann N."/>
            <person name="Brasseur M.V."/>
            <person name="Bakowski C.E."/>
            <person name="Podsiadlowski L."/>
            <person name="Prost S."/>
            <person name="Krehenwinkel H."/>
            <person name="Mayer C."/>
        </authorList>
    </citation>
    <scope>NUCLEOTIDE SEQUENCE [LARGE SCALE GENOMIC DNA]</scope>
    <source>
        <strain evidence="2">NO-MEL_2022_Ind0_liver</strain>
    </source>
</reference>
<name>A0AAW1ERA0_ZOAVI</name>
<evidence type="ECO:0000313" key="3">
    <source>
        <dbReference type="Proteomes" id="UP001488805"/>
    </source>
</evidence>
<organism evidence="2 3">
    <name type="scientific">Zoarces viviparus</name>
    <name type="common">Viviparous eelpout</name>
    <name type="synonym">Blennius viviparus</name>
    <dbReference type="NCBI Taxonomy" id="48416"/>
    <lineage>
        <taxon>Eukaryota</taxon>
        <taxon>Metazoa</taxon>
        <taxon>Chordata</taxon>
        <taxon>Craniata</taxon>
        <taxon>Vertebrata</taxon>
        <taxon>Euteleostomi</taxon>
        <taxon>Actinopterygii</taxon>
        <taxon>Neopterygii</taxon>
        <taxon>Teleostei</taxon>
        <taxon>Neoteleostei</taxon>
        <taxon>Acanthomorphata</taxon>
        <taxon>Eupercaria</taxon>
        <taxon>Perciformes</taxon>
        <taxon>Cottioidei</taxon>
        <taxon>Zoarcales</taxon>
        <taxon>Zoarcidae</taxon>
        <taxon>Zoarcinae</taxon>
        <taxon>Zoarces</taxon>
    </lineage>
</organism>
<protein>
    <submittedName>
        <fullName evidence="2">Uncharacterized protein</fullName>
    </submittedName>
</protein>
<proteinExistence type="predicted"/>
<evidence type="ECO:0000256" key="1">
    <source>
        <dbReference type="SAM" id="Phobius"/>
    </source>
</evidence>
<evidence type="ECO:0000313" key="2">
    <source>
        <dbReference type="EMBL" id="KAK9524778.1"/>
    </source>
</evidence>
<dbReference type="Proteomes" id="UP001488805">
    <property type="component" value="Unassembled WGS sequence"/>
</dbReference>
<keyword evidence="1" id="KW-1133">Transmembrane helix</keyword>
<feature type="transmembrane region" description="Helical" evidence="1">
    <location>
        <begin position="43"/>
        <end position="61"/>
    </location>
</feature>
<accession>A0AAW1ERA0</accession>
<feature type="transmembrane region" description="Helical" evidence="1">
    <location>
        <begin position="81"/>
        <end position="101"/>
    </location>
</feature>
<dbReference type="PANTHER" id="PTHR33444">
    <property type="entry name" value="SI:DKEY-19B23.12-RELATED"/>
    <property type="match status" value="1"/>
</dbReference>
<feature type="transmembrane region" description="Helical" evidence="1">
    <location>
        <begin position="121"/>
        <end position="146"/>
    </location>
</feature>
<feature type="transmembrane region" description="Helical" evidence="1">
    <location>
        <begin position="12"/>
        <end position="31"/>
    </location>
</feature>
<keyword evidence="1" id="KW-0472">Membrane</keyword>
<keyword evidence="1" id="KW-0812">Transmembrane</keyword>
<gene>
    <name evidence="2" type="ORF">VZT92_017146</name>
</gene>
<dbReference type="AlphaFoldDB" id="A0AAW1ERA0"/>
<comment type="caution">
    <text evidence="2">The sequence shown here is derived from an EMBL/GenBank/DDBJ whole genome shotgun (WGS) entry which is preliminary data.</text>
</comment>
<keyword evidence="3" id="KW-1185">Reference proteome</keyword>
<dbReference type="EMBL" id="JBCEZU010000145">
    <property type="protein sequence ID" value="KAK9524778.1"/>
    <property type="molecule type" value="Genomic_DNA"/>
</dbReference>